<organism evidence="3 4">
    <name type="scientific">Natrarchaeobius halalkaliphilus</name>
    <dbReference type="NCBI Taxonomy" id="1679091"/>
    <lineage>
        <taxon>Archaea</taxon>
        <taxon>Methanobacteriati</taxon>
        <taxon>Methanobacteriota</taxon>
        <taxon>Stenosarchaea group</taxon>
        <taxon>Halobacteria</taxon>
        <taxon>Halobacteriales</taxon>
        <taxon>Natrialbaceae</taxon>
        <taxon>Natrarchaeobius</taxon>
    </lineage>
</organism>
<feature type="transmembrane region" description="Helical" evidence="1">
    <location>
        <begin position="96"/>
        <end position="115"/>
    </location>
</feature>
<feature type="transmembrane region" description="Helical" evidence="1">
    <location>
        <begin position="70"/>
        <end position="90"/>
    </location>
</feature>
<dbReference type="OrthoDB" id="206527at2157"/>
<comment type="caution">
    <text evidence="3">The sequence shown here is derived from an EMBL/GenBank/DDBJ whole genome shotgun (WGS) entry which is preliminary data.</text>
</comment>
<dbReference type="RefSeq" id="WP_124177064.1">
    <property type="nucleotide sequence ID" value="NZ_REFY01000001.1"/>
</dbReference>
<reference evidence="3 4" key="1">
    <citation type="submission" date="2018-10" db="EMBL/GenBank/DDBJ databases">
        <title>Natrarchaeobius chitinivorans gen. nov., sp. nov., and Natrarchaeobius haloalkaliphilus sp. nov., alkaliphilic, chitin-utilizing haloarchaea from hypersaline alkaline lakes.</title>
        <authorList>
            <person name="Sorokin D.Y."/>
            <person name="Elcheninov A.G."/>
            <person name="Kostrikina N.A."/>
            <person name="Bale N.J."/>
            <person name="Sinninghe Damste J.S."/>
            <person name="Khijniak T.V."/>
            <person name="Kublanov I.V."/>
            <person name="Toshchakov S.V."/>
        </authorList>
    </citation>
    <scope>NUCLEOTIDE SEQUENCE [LARGE SCALE GENOMIC DNA]</scope>
    <source>
        <strain evidence="3 4">AArcht-Sl</strain>
    </source>
</reference>
<accession>A0A3N6MGS3</accession>
<keyword evidence="1" id="KW-0812">Transmembrane</keyword>
<dbReference type="InterPro" id="IPR058460">
    <property type="entry name" value="DUF8147"/>
</dbReference>
<dbReference type="Proteomes" id="UP000273828">
    <property type="component" value="Unassembled WGS sequence"/>
</dbReference>
<evidence type="ECO:0000313" key="3">
    <source>
        <dbReference type="EMBL" id="RQG93176.1"/>
    </source>
</evidence>
<keyword evidence="1" id="KW-0472">Membrane</keyword>
<feature type="domain" description="DUF8147" evidence="2">
    <location>
        <begin position="3"/>
        <end position="111"/>
    </location>
</feature>
<evidence type="ECO:0000313" key="4">
    <source>
        <dbReference type="Proteomes" id="UP000273828"/>
    </source>
</evidence>
<dbReference type="EMBL" id="REFY01000001">
    <property type="protein sequence ID" value="RQG93176.1"/>
    <property type="molecule type" value="Genomic_DNA"/>
</dbReference>
<keyword evidence="1" id="KW-1133">Transmembrane helix</keyword>
<name>A0A3N6MGS3_9EURY</name>
<dbReference type="Pfam" id="PF26472">
    <property type="entry name" value="DUF8147"/>
    <property type="match status" value="1"/>
</dbReference>
<dbReference type="AlphaFoldDB" id="A0A3N6MGS3"/>
<evidence type="ECO:0000256" key="1">
    <source>
        <dbReference type="SAM" id="Phobius"/>
    </source>
</evidence>
<keyword evidence="4" id="KW-1185">Reference proteome</keyword>
<gene>
    <name evidence="3" type="ORF">EA462_02950</name>
</gene>
<proteinExistence type="predicted"/>
<feature type="transmembrane region" description="Helical" evidence="1">
    <location>
        <begin position="34"/>
        <end position="58"/>
    </location>
</feature>
<sequence length="121" mass="11615">MSVKTGTIALVAGLAAFFGVGIGVTAITEHWIDFPLLLGLLAGTLSGLVATIAVTVGLESDVSAGRRRTAGIVTGFGGGFVCGLLIGAAAEPIGTVGSIGVGAGVGLLVAGGYAVSPFGSR</sequence>
<feature type="transmembrane region" description="Helical" evidence="1">
    <location>
        <begin position="7"/>
        <end position="28"/>
    </location>
</feature>
<protein>
    <recommendedName>
        <fullName evidence="2">DUF8147 domain-containing protein</fullName>
    </recommendedName>
</protein>
<evidence type="ECO:0000259" key="2">
    <source>
        <dbReference type="Pfam" id="PF26472"/>
    </source>
</evidence>